<dbReference type="GO" id="GO:0008765">
    <property type="term" value="F:UDP-N-acetylmuramoylalanyl-D-glutamate-2,6-diaminopimelate ligase activity"/>
    <property type="evidence" value="ECO:0007669"/>
    <property type="project" value="UniProtKB-UniRule"/>
</dbReference>
<keyword evidence="11" id="KW-0460">Magnesium</keyword>
<keyword evidence="8 11" id="KW-0573">Peptidoglycan synthesis</keyword>
<dbReference type="Pfam" id="PF02875">
    <property type="entry name" value="Mur_ligase_C"/>
    <property type="match status" value="1"/>
</dbReference>
<keyword evidence="7 11" id="KW-0133">Cell shape</keyword>
<dbReference type="PANTHER" id="PTHR23135:SF4">
    <property type="entry name" value="UDP-N-ACETYLMURAMOYL-L-ALANYL-D-GLUTAMATE--2,6-DIAMINOPIMELATE LIGASE MURE HOMOLOG, CHLOROPLASTIC"/>
    <property type="match status" value="1"/>
</dbReference>
<feature type="binding site" evidence="11">
    <location>
        <begin position="157"/>
        <end position="158"/>
    </location>
    <ligand>
        <name>UDP-N-acetyl-alpha-D-muramoyl-L-alanyl-D-glutamate</name>
        <dbReference type="ChEBI" id="CHEBI:83900"/>
    </ligand>
</feature>
<evidence type="ECO:0000256" key="6">
    <source>
        <dbReference type="ARBA" id="ARBA00022840"/>
    </source>
</evidence>
<evidence type="ECO:0000259" key="14">
    <source>
        <dbReference type="Pfam" id="PF02875"/>
    </source>
</evidence>
<dbReference type="GO" id="GO:0005524">
    <property type="term" value="F:ATP binding"/>
    <property type="evidence" value="ECO:0007669"/>
    <property type="project" value="UniProtKB-UniRule"/>
</dbReference>
<feature type="binding site" evidence="11">
    <location>
        <position position="44"/>
    </location>
    <ligand>
        <name>UDP-N-acetyl-alpha-D-muramoyl-L-alanyl-D-glutamate</name>
        <dbReference type="ChEBI" id="CHEBI:83900"/>
    </ligand>
</feature>
<feature type="binding site" evidence="11">
    <location>
        <position position="465"/>
    </location>
    <ligand>
        <name>meso-2,6-diaminopimelate</name>
        <dbReference type="ChEBI" id="CHEBI:57791"/>
    </ligand>
</feature>
<sequence length="501" mass="52231">MAERPSAGRRPLPLLGLAELVGGRVVPGSTSPNDPPLHDVAFDSRAPMGPGTLFVAVRGDRSDGHDFVAAAVDAGAVAVMVERLIEGIAVPQMVVTDARAAMGPAAQAIFGHPGTELALVGVTGTNGKTTFVSLLAQLLDNLGERAESMGTLTGARTTPEGPEIARHLRAAVDDGVTAVAMEVSSHALALHRVDGLRFDVAVFTNLGRDHLDFHTTQEAYFAAKARLFEPDRAAAALVNIDDVHGRLLRDAAGALPVTGYALDDLDDLELSPTGSGFGWRGHRVRVALPGRLNLSNVLAALEAAVLLGHEEILVAGAANGLVGPPGRFQVVPLDRDPTGSAAPAVVVDYAHSPDALSSVLDSARELLGPDGRLTVVYGCGGDRDLEKRPEMGRVAAERADRVIITSDNPRSEDPLAIMEQTAQGSMGVATSDTQLTAPELIVDRREAIKAALAEAGPGAMVVIAGKGHETTQTFADRVEDFDDVAVAAEVWAERGRTGGPR</sequence>
<comment type="caution">
    <text evidence="16">The sequence shown here is derived from an EMBL/GenBank/DDBJ whole genome shotgun (WGS) entry which is preliminary data.</text>
</comment>
<evidence type="ECO:0000256" key="11">
    <source>
        <dbReference type="HAMAP-Rule" id="MF_00208"/>
    </source>
</evidence>
<dbReference type="InterPro" id="IPR036615">
    <property type="entry name" value="Mur_ligase_C_dom_sf"/>
</dbReference>
<dbReference type="EC" id="6.3.2.13" evidence="11"/>
<keyword evidence="2 11" id="KW-0963">Cytoplasm</keyword>
<dbReference type="PANTHER" id="PTHR23135">
    <property type="entry name" value="MUR LIGASE FAMILY MEMBER"/>
    <property type="match status" value="1"/>
</dbReference>
<keyword evidence="4 11" id="KW-0132">Cell division</keyword>
<dbReference type="InterPro" id="IPR004101">
    <property type="entry name" value="Mur_ligase_C"/>
</dbReference>
<evidence type="ECO:0000256" key="2">
    <source>
        <dbReference type="ARBA" id="ARBA00022490"/>
    </source>
</evidence>
<protein>
    <recommendedName>
        <fullName evidence="11">UDP-N-acetylmuramoyl-L-alanyl-D-glutamate--2,6-diaminopimelate ligase</fullName>
        <ecNumber evidence="11">6.3.2.13</ecNumber>
    </recommendedName>
    <alternativeName>
        <fullName evidence="11">Meso-A2pm-adding enzyme</fullName>
    </alternativeName>
    <alternativeName>
        <fullName evidence="11">Meso-diaminopimelate-adding enzyme</fullName>
    </alternativeName>
    <alternativeName>
        <fullName evidence="11">UDP-MurNAc-L-Ala-D-Glu:meso-diaminopimelate ligase</fullName>
    </alternativeName>
    <alternativeName>
        <fullName evidence="11">UDP-MurNAc-tripeptide synthetase</fullName>
    </alternativeName>
    <alternativeName>
        <fullName evidence="11">UDP-N-acetylmuramyl-tripeptide synthetase</fullName>
    </alternativeName>
</protein>
<dbReference type="PROSITE" id="PS01011">
    <property type="entry name" value="FOLYLPOLYGLU_SYNT_1"/>
    <property type="match status" value="1"/>
</dbReference>
<dbReference type="InterPro" id="IPR035911">
    <property type="entry name" value="MurE/MurF_N"/>
</dbReference>
<dbReference type="Gene3D" id="3.40.1390.10">
    <property type="entry name" value="MurE/MurF, N-terminal domain"/>
    <property type="match status" value="1"/>
</dbReference>
<dbReference type="Proteomes" id="UP000727993">
    <property type="component" value="Unassembled WGS sequence"/>
</dbReference>
<evidence type="ECO:0000256" key="7">
    <source>
        <dbReference type="ARBA" id="ARBA00022960"/>
    </source>
</evidence>
<comment type="cofactor">
    <cofactor evidence="11">
        <name>Mg(2+)</name>
        <dbReference type="ChEBI" id="CHEBI:18420"/>
    </cofactor>
</comment>
<dbReference type="SUPFAM" id="SSF53244">
    <property type="entry name" value="MurD-like peptide ligases, peptide-binding domain"/>
    <property type="match status" value="1"/>
</dbReference>
<reference evidence="16 17" key="1">
    <citation type="submission" date="2020-10" db="EMBL/GenBank/DDBJ databases">
        <title>Connecting structure to function with the recovery of over 1000 high-quality activated sludge metagenome-assembled genomes encoding full-length rRNA genes using long-read sequencing.</title>
        <authorList>
            <person name="Singleton C.M."/>
            <person name="Petriglieri F."/>
            <person name="Kristensen J.M."/>
            <person name="Kirkegaard R.H."/>
            <person name="Michaelsen T.Y."/>
            <person name="Andersen M.H."/>
            <person name="Karst S.M."/>
            <person name="Dueholm M.S."/>
            <person name="Nielsen P.H."/>
            <person name="Albertsen M."/>
        </authorList>
    </citation>
    <scope>NUCLEOTIDE SEQUENCE [LARGE SCALE GENOMIC DNA]</scope>
    <source>
        <strain evidence="16">Lyne_18-Q3-R50-59_MAXAC.006</strain>
    </source>
</reference>
<dbReference type="Gene3D" id="3.40.1190.10">
    <property type="entry name" value="Mur-like, catalytic domain"/>
    <property type="match status" value="1"/>
</dbReference>
<dbReference type="InterPro" id="IPR018109">
    <property type="entry name" value="Folylpolyglutamate_synth_CS"/>
</dbReference>
<evidence type="ECO:0000256" key="12">
    <source>
        <dbReference type="RuleBase" id="RU004135"/>
    </source>
</evidence>
<dbReference type="InterPro" id="IPR013221">
    <property type="entry name" value="Mur_ligase_cen"/>
</dbReference>
<dbReference type="InterPro" id="IPR036565">
    <property type="entry name" value="Mur-like_cat_sf"/>
</dbReference>
<feature type="binding site" evidence="11">
    <location>
        <position position="469"/>
    </location>
    <ligand>
        <name>meso-2,6-diaminopimelate</name>
        <dbReference type="ChEBI" id="CHEBI:57791"/>
    </ligand>
</feature>
<evidence type="ECO:0000313" key="16">
    <source>
        <dbReference type="EMBL" id="MBK9298145.1"/>
    </source>
</evidence>
<dbReference type="InterPro" id="IPR005761">
    <property type="entry name" value="UDP-N-AcMur-Glu-dNH2Pim_ligase"/>
</dbReference>
<feature type="domain" description="Mur ligase N-terminal catalytic" evidence="13">
    <location>
        <begin position="38"/>
        <end position="84"/>
    </location>
</feature>
<organism evidence="16 17">
    <name type="scientific">Candidatus Neomicrothrix subdominans</name>
    <dbReference type="NCBI Taxonomy" id="2954438"/>
    <lineage>
        <taxon>Bacteria</taxon>
        <taxon>Bacillati</taxon>
        <taxon>Actinomycetota</taxon>
        <taxon>Acidimicrobiia</taxon>
        <taxon>Acidimicrobiales</taxon>
        <taxon>Microthrixaceae</taxon>
        <taxon>Candidatus Neomicrothrix</taxon>
    </lineage>
</organism>
<evidence type="ECO:0000256" key="3">
    <source>
        <dbReference type="ARBA" id="ARBA00022598"/>
    </source>
</evidence>
<dbReference type="Pfam" id="PF01225">
    <property type="entry name" value="Mur_ligase"/>
    <property type="match status" value="1"/>
</dbReference>
<evidence type="ECO:0000256" key="4">
    <source>
        <dbReference type="ARBA" id="ARBA00022618"/>
    </source>
</evidence>
<dbReference type="SUPFAM" id="SSF53623">
    <property type="entry name" value="MurD-like peptide ligases, catalytic domain"/>
    <property type="match status" value="1"/>
</dbReference>
<name>A0A936ND65_9ACTN</name>
<dbReference type="GO" id="GO:0000287">
    <property type="term" value="F:magnesium ion binding"/>
    <property type="evidence" value="ECO:0007669"/>
    <property type="project" value="UniProtKB-UniRule"/>
</dbReference>
<dbReference type="NCBIfam" id="TIGR01085">
    <property type="entry name" value="murE"/>
    <property type="match status" value="1"/>
</dbReference>
<accession>A0A936ND65</accession>
<feature type="binding site" evidence="11">
    <location>
        <begin position="407"/>
        <end position="410"/>
    </location>
    <ligand>
        <name>meso-2,6-diaminopimelate</name>
        <dbReference type="ChEBI" id="CHEBI:57791"/>
    </ligand>
</feature>
<dbReference type="GO" id="GO:0004326">
    <property type="term" value="F:tetrahydrofolylpolyglutamate synthase activity"/>
    <property type="evidence" value="ECO:0007669"/>
    <property type="project" value="InterPro"/>
</dbReference>
<evidence type="ECO:0000313" key="17">
    <source>
        <dbReference type="Proteomes" id="UP000727993"/>
    </source>
</evidence>
<dbReference type="Pfam" id="PF08245">
    <property type="entry name" value="Mur_ligase_M"/>
    <property type="match status" value="1"/>
</dbReference>
<feature type="binding site" evidence="11">
    <location>
        <begin position="124"/>
        <end position="130"/>
    </location>
    <ligand>
        <name>ATP</name>
        <dbReference type="ChEBI" id="CHEBI:30616"/>
    </ligand>
</feature>
<dbReference type="GO" id="GO:0009252">
    <property type="term" value="P:peptidoglycan biosynthetic process"/>
    <property type="evidence" value="ECO:0007669"/>
    <property type="project" value="UniProtKB-UniRule"/>
</dbReference>
<feature type="binding site" evidence="11">
    <location>
        <position position="192"/>
    </location>
    <ligand>
        <name>UDP-N-acetyl-alpha-D-muramoyl-L-alanyl-D-glutamate</name>
        <dbReference type="ChEBI" id="CHEBI:83900"/>
    </ligand>
</feature>
<dbReference type="Gene3D" id="3.90.190.20">
    <property type="entry name" value="Mur ligase, C-terminal domain"/>
    <property type="match status" value="1"/>
</dbReference>
<evidence type="ECO:0000256" key="5">
    <source>
        <dbReference type="ARBA" id="ARBA00022741"/>
    </source>
</evidence>
<evidence type="ECO:0000256" key="10">
    <source>
        <dbReference type="ARBA" id="ARBA00023316"/>
    </source>
</evidence>
<comment type="PTM">
    <text evidence="11">Carboxylation is probably crucial for Mg(2+) binding and, consequently, for the gamma-phosphate positioning of ATP.</text>
</comment>
<comment type="catalytic activity">
    <reaction evidence="11">
        <text>UDP-N-acetyl-alpha-D-muramoyl-L-alanyl-D-glutamate + meso-2,6-diaminopimelate + ATP = UDP-N-acetyl-alpha-D-muramoyl-L-alanyl-gamma-D-glutamyl-meso-2,6-diaminopimelate + ADP + phosphate + H(+)</text>
        <dbReference type="Rhea" id="RHEA:23676"/>
        <dbReference type="ChEBI" id="CHEBI:15378"/>
        <dbReference type="ChEBI" id="CHEBI:30616"/>
        <dbReference type="ChEBI" id="CHEBI:43474"/>
        <dbReference type="ChEBI" id="CHEBI:57791"/>
        <dbReference type="ChEBI" id="CHEBI:83900"/>
        <dbReference type="ChEBI" id="CHEBI:83905"/>
        <dbReference type="ChEBI" id="CHEBI:456216"/>
        <dbReference type="EC" id="6.3.2.13"/>
    </reaction>
</comment>
<dbReference type="GO" id="GO:0071555">
    <property type="term" value="P:cell wall organization"/>
    <property type="evidence" value="ECO:0007669"/>
    <property type="project" value="UniProtKB-KW"/>
</dbReference>
<feature type="domain" description="Mur ligase central" evidence="15">
    <location>
        <begin position="122"/>
        <end position="303"/>
    </location>
</feature>
<evidence type="ECO:0000256" key="1">
    <source>
        <dbReference type="ARBA" id="ARBA00005898"/>
    </source>
</evidence>
<comment type="caution">
    <text evidence="11">Lacks conserved residue(s) required for the propagation of feature annotation.</text>
</comment>
<feature type="binding site" evidence="11">
    <location>
        <position position="383"/>
    </location>
    <ligand>
        <name>meso-2,6-diaminopimelate</name>
        <dbReference type="ChEBI" id="CHEBI:57791"/>
    </ligand>
</feature>
<keyword evidence="9 11" id="KW-0131">Cell cycle</keyword>
<feature type="domain" description="Mur ligase C-terminal" evidence="14">
    <location>
        <begin position="326"/>
        <end position="467"/>
    </location>
</feature>
<feature type="short sequence motif" description="Meso-diaminopimelate recognition motif" evidence="11">
    <location>
        <begin position="407"/>
        <end position="410"/>
    </location>
</feature>
<proteinExistence type="inferred from homology"/>
<dbReference type="NCBIfam" id="NF001126">
    <property type="entry name" value="PRK00139.1-4"/>
    <property type="match status" value="1"/>
</dbReference>
<dbReference type="GO" id="GO:0051301">
    <property type="term" value="P:cell division"/>
    <property type="evidence" value="ECO:0007669"/>
    <property type="project" value="UniProtKB-KW"/>
</dbReference>
<dbReference type="GO" id="GO:0005737">
    <property type="term" value="C:cytoplasm"/>
    <property type="evidence" value="ECO:0007669"/>
    <property type="project" value="UniProtKB-SubCell"/>
</dbReference>
<gene>
    <name evidence="11" type="primary">murE</name>
    <name evidence="16" type="ORF">IPN02_15180</name>
</gene>
<feature type="modified residue" description="N6-carboxylysine" evidence="11">
    <location>
        <position position="224"/>
    </location>
</feature>
<comment type="function">
    <text evidence="11">Catalyzes the addition of meso-diaminopimelic acid to the nucleotide precursor UDP-N-acetylmuramoyl-L-alanyl-D-glutamate (UMAG) in the biosynthesis of bacterial cell-wall peptidoglycan.</text>
</comment>
<dbReference type="HAMAP" id="MF_00208">
    <property type="entry name" value="MurE"/>
    <property type="match status" value="1"/>
</dbReference>
<dbReference type="GO" id="GO:0008360">
    <property type="term" value="P:regulation of cell shape"/>
    <property type="evidence" value="ECO:0007669"/>
    <property type="project" value="UniProtKB-KW"/>
</dbReference>
<dbReference type="SUPFAM" id="SSF63418">
    <property type="entry name" value="MurE/MurF N-terminal domain"/>
    <property type="match status" value="1"/>
</dbReference>
<comment type="similarity">
    <text evidence="1 11">Belongs to the MurCDEF family. MurE subfamily.</text>
</comment>
<dbReference type="InterPro" id="IPR000713">
    <property type="entry name" value="Mur_ligase_N"/>
</dbReference>
<keyword evidence="10 11" id="KW-0961">Cell wall biogenesis/degradation</keyword>
<evidence type="ECO:0000256" key="9">
    <source>
        <dbReference type="ARBA" id="ARBA00023306"/>
    </source>
</evidence>
<keyword evidence="6 11" id="KW-0067">ATP-binding</keyword>
<comment type="pathway">
    <text evidence="11 12">Cell wall biogenesis; peptidoglycan biosynthesis.</text>
</comment>
<dbReference type="AlphaFoldDB" id="A0A936ND65"/>
<evidence type="ECO:0000259" key="15">
    <source>
        <dbReference type="Pfam" id="PF08245"/>
    </source>
</evidence>
<comment type="subcellular location">
    <subcellularLocation>
        <location evidence="11 12">Cytoplasm</location>
    </subcellularLocation>
</comment>
<evidence type="ECO:0000259" key="13">
    <source>
        <dbReference type="Pfam" id="PF01225"/>
    </source>
</evidence>
<keyword evidence="5 11" id="KW-0547">Nucleotide-binding</keyword>
<keyword evidence="3 11" id="KW-0436">Ligase</keyword>
<dbReference type="EMBL" id="JADJZA010000008">
    <property type="protein sequence ID" value="MBK9298145.1"/>
    <property type="molecule type" value="Genomic_DNA"/>
</dbReference>
<feature type="binding site" evidence="11">
    <location>
        <position position="184"/>
    </location>
    <ligand>
        <name>UDP-N-acetyl-alpha-D-muramoyl-L-alanyl-D-glutamate</name>
        <dbReference type="ChEBI" id="CHEBI:83900"/>
    </ligand>
</feature>
<evidence type="ECO:0000256" key="8">
    <source>
        <dbReference type="ARBA" id="ARBA00022984"/>
    </source>
</evidence>